<comment type="similarity">
    <text evidence="1">Belongs to the ATP-dependent AMP-binding enzyme family.</text>
</comment>
<dbReference type="Gene3D" id="3.30.300.30">
    <property type="match status" value="1"/>
</dbReference>
<feature type="domain" description="AMP-binding enzyme C-terminal" evidence="4">
    <location>
        <begin position="449"/>
        <end position="528"/>
    </location>
</feature>
<dbReference type="InterPro" id="IPR000873">
    <property type="entry name" value="AMP-dep_synth/lig_dom"/>
</dbReference>
<organism evidence="5 6">
    <name type="scientific">Fusarium circinatum</name>
    <name type="common">Pitch canker fungus</name>
    <name type="synonym">Gibberella circinata</name>
    <dbReference type="NCBI Taxonomy" id="48490"/>
    <lineage>
        <taxon>Eukaryota</taxon>
        <taxon>Fungi</taxon>
        <taxon>Dikarya</taxon>
        <taxon>Ascomycota</taxon>
        <taxon>Pezizomycotina</taxon>
        <taxon>Sordariomycetes</taxon>
        <taxon>Hypocreomycetidae</taxon>
        <taxon>Hypocreales</taxon>
        <taxon>Nectriaceae</taxon>
        <taxon>Fusarium</taxon>
        <taxon>Fusarium fujikuroi species complex</taxon>
    </lineage>
</organism>
<keyword evidence="2 5" id="KW-0436">Ligase</keyword>
<sequence>MIYQSQNPNISFSPKQTVWSWLLESKPLSSDQNAPGFTDAITKEHISFQSPKDYATTLSSALVTNYSLGQNDVVVVFAKNSIWYPVATLAAVRVGAVSCGVSPEYTVDEFYYSLKTSKAKIIFATADDIDIASSAARKAGIAPKKIILLEGSRQGATSIQEILESSKDLVKAPEFQVADGKTNRDICAFLCFSSGTTDLPKAVMLSHANIIAQCIQTADITLPTHNRVLAALPFHHISGIIHQLHLPIHRDVNVYVLSKFTLDLLLKTASEHKIRELVVVPPILIRLVREPELVSKYDLSHVERFSSGAAPLSREILTLLEKTFPGTGFKQGYGMTESCSTITSHPPSKYAYKYADRVGMLVGSTEVRIVDIETGEDCQVGKAGEIWARGPQIAMGYLDNPEATESTFDKDDFLHTGDIGYFDHDGMLAITDRLKEIIKVKGVGVAPAELEGLLLGHPCVDDVAVCGIPDERAGERPKAFVVLKHSEMSRPVEAAKEIFEYVRKEKARHKWLKEVELVPTIPKSPAGKILRRKLQGPALSGGGNVICIPSNLIVDTPRVAKPRISNILASELLDSVFSWFYSHSSDDIDNKRQNAIGLNSCMQIPPLNCNANPLPLYQSPVDLHTWSTRLPAKFGAYGEPVMLAAIDSQELIYNDGLGSLDAIC</sequence>
<reference evidence="6" key="1">
    <citation type="journal article" date="2020" name="BMC Genomics">
        <title>Correction to: Identification and distribution of gene clusters required for synthesis of sphingolipid metabolism inhibitors in diverse species of the filamentous fungus Fusarium.</title>
        <authorList>
            <person name="Kim H.S."/>
            <person name="Lohmar J.M."/>
            <person name="Busman M."/>
            <person name="Brown D.W."/>
            <person name="Naumann T.A."/>
            <person name="Divon H.H."/>
            <person name="Lysoe E."/>
            <person name="Uhlig S."/>
            <person name="Proctor R.H."/>
        </authorList>
    </citation>
    <scope>NUCLEOTIDE SEQUENCE [LARGE SCALE GENOMIC DNA]</scope>
    <source>
        <strain evidence="6">NRRL 25331</strain>
    </source>
</reference>
<dbReference type="Proteomes" id="UP000572754">
    <property type="component" value="Unassembled WGS sequence"/>
</dbReference>
<dbReference type="GO" id="GO:0016405">
    <property type="term" value="F:CoA-ligase activity"/>
    <property type="evidence" value="ECO:0007669"/>
    <property type="project" value="TreeGrafter"/>
</dbReference>
<dbReference type="AlphaFoldDB" id="A0A8H5WK59"/>
<dbReference type="InterPro" id="IPR045851">
    <property type="entry name" value="AMP-bd_C_sf"/>
</dbReference>
<keyword evidence="6" id="KW-1185">Reference proteome</keyword>
<comment type="caution">
    <text evidence="5">The sequence shown here is derived from an EMBL/GenBank/DDBJ whole genome shotgun (WGS) entry which is preliminary data.</text>
</comment>
<feature type="domain" description="AMP-dependent synthetase/ligase" evidence="3">
    <location>
        <begin position="43"/>
        <end position="398"/>
    </location>
</feature>
<dbReference type="PANTHER" id="PTHR24096">
    <property type="entry name" value="LONG-CHAIN-FATTY-ACID--COA LIGASE"/>
    <property type="match status" value="1"/>
</dbReference>
<dbReference type="PANTHER" id="PTHR24096:SF149">
    <property type="entry name" value="AMP-BINDING DOMAIN-CONTAINING PROTEIN-RELATED"/>
    <property type="match status" value="1"/>
</dbReference>
<dbReference type="InterPro" id="IPR025110">
    <property type="entry name" value="AMP-bd_C"/>
</dbReference>
<reference evidence="5 6" key="2">
    <citation type="submission" date="2020-05" db="EMBL/GenBank/DDBJ databases">
        <title>Identification and distribution of gene clusters putatively required for synthesis of sphingolipid metabolism inhibitors in phylogenetically diverse species of the filamentous fungus Fusarium.</title>
        <authorList>
            <person name="Kim H.-S."/>
            <person name="Busman M."/>
            <person name="Brown D.W."/>
            <person name="Divon H."/>
            <person name="Uhlig S."/>
            <person name="Proctor R.H."/>
        </authorList>
    </citation>
    <scope>NUCLEOTIDE SEQUENCE [LARGE SCALE GENOMIC DNA]</scope>
    <source>
        <strain evidence="5 6">NRRL 25331</strain>
    </source>
</reference>
<dbReference type="EMBL" id="JAAQPE010000444">
    <property type="protein sequence ID" value="KAF5662926.1"/>
    <property type="molecule type" value="Genomic_DNA"/>
</dbReference>
<dbReference type="Pfam" id="PF13193">
    <property type="entry name" value="AMP-binding_C"/>
    <property type="match status" value="1"/>
</dbReference>
<gene>
    <name evidence="5" type="ORF">FCIRC_11363</name>
</gene>
<proteinExistence type="inferred from homology"/>
<dbReference type="CDD" id="cd05911">
    <property type="entry name" value="Firefly_Luc_like"/>
    <property type="match status" value="1"/>
</dbReference>
<accession>A0A8H5WK59</accession>
<evidence type="ECO:0000259" key="4">
    <source>
        <dbReference type="Pfam" id="PF13193"/>
    </source>
</evidence>
<evidence type="ECO:0000313" key="5">
    <source>
        <dbReference type="EMBL" id="KAF5662926.1"/>
    </source>
</evidence>
<dbReference type="Pfam" id="PF00501">
    <property type="entry name" value="AMP-binding"/>
    <property type="match status" value="1"/>
</dbReference>
<protein>
    <submittedName>
        <fullName evidence="5">Phenylacetyl ligase</fullName>
    </submittedName>
</protein>
<evidence type="ECO:0000259" key="3">
    <source>
        <dbReference type="Pfam" id="PF00501"/>
    </source>
</evidence>
<evidence type="ECO:0000313" key="6">
    <source>
        <dbReference type="Proteomes" id="UP000572754"/>
    </source>
</evidence>
<evidence type="ECO:0000256" key="1">
    <source>
        <dbReference type="ARBA" id="ARBA00006432"/>
    </source>
</evidence>
<dbReference type="InterPro" id="IPR042099">
    <property type="entry name" value="ANL_N_sf"/>
</dbReference>
<evidence type="ECO:0000256" key="2">
    <source>
        <dbReference type="ARBA" id="ARBA00022598"/>
    </source>
</evidence>
<name>A0A8H5WK59_FUSCI</name>
<dbReference type="Gene3D" id="3.40.50.12780">
    <property type="entry name" value="N-terminal domain of ligase-like"/>
    <property type="match status" value="1"/>
</dbReference>
<dbReference type="SUPFAM" id="SSF56801">
    <property type="entry name" value="Acetyl-CoA synthetase-like"/>
    <property type="match status" value="1"/>
</dbReference>